<evidence type="ECO:0000313" key="2">
    <source>
        <dbReference type="Proteomes" id="UP001194468"/>
    </source>
</evidence>
<organism evidence="1 2">
    <name type="scientific">Boletus edulis BED1</name>
    <dbReference type="NCBI Taxonomy" id="1328754"/>
    <lineage>
        <taxon>Eukaryota</taxon>
        <taxon>Fungi</taxon>
        <taxon>Dikarya</taxon>
        <taxon>Basidiomycota</taxon>
        <taxon>Agaricomycotina</taxon>
        <taxon>Agaricomycetes</taxon>
        <taxon>Agaricomycetidae</taxon>
        <taxon>Boletales</taxon>
        <taxon>Boletineae</taxon>
        <taxon>Boletaceae</taxon>
        <taxon>Boletoideae</taxon>
        <taxon>Boletus</taxon>
    </lineage>
</organism>
<reference evidence="1" key="1">
    <citation type="submission" date="2019-10" db="EMBL/GenBank/DDBJ databases">
        <authorList>
            <consortium name="DOE Joint Genome Institute"/>
            <person name="Kuo A."/>
            <person name="Miyauchi S."/>
            <person name="Kiss E."/>
            <person name="Drula E."/>
            <person name="Kohler A."/>
            <person name="Sanchez-Garcia M."/>
            <person name="Andreopoulos B."/>
            <person name="Barry K.W."/>
            <person name="Bonito G."/>
            <person name="Buee M."/>
            <person name="Carver A."/>
            <person name="Chen C."/>
            <person name="Cichocki N."/>
            <person name="Clum A."/>
            <person name="Culley D."/>
            <person name="Crous P.W."/>
            <person name="Fauchery L."/>
            <person name="Girlanda M."/>
            <person name="Hayes R."/>
            <person name="Keri Z."/>
            <person name="LaButti K."/>
            <person name="Lipzen A."/>
            <person name="Lombard V."/>
            <person name="Magnuson J."/>
            <person name="Maillard F."/>
            <person name="Morin E."/>
            <person name="Murat C."/>
            <person name="Nolan M."/>
            <person name="Ohm R."/>
            <person name="Pangilinan J."/>
            <person name="Pereira M."/>
            <person name="Perotto S."/>
            <person name="Peter M."/>
            <person name="Riley R."/>
            <person name="Sitrit Y."/>
            <person name="Stielow B."/>
            <person name="Szollosi G."/>
            <person name="Zifcakova L."/>
            <person name="Stursova M."/>
            <person name="Spatafora J.W."/>
            <person name="Tedersoo L."/>
            <person name="Vaario L.-M."/>
            <person name="Yamada A."/>
            <person name="Yan M."/>
            <person name="Wang P."/>
            <person name="Xu J."/>
            <person name="Bruns T."/>
            <person name="Baldrian P."/>
            <person name="Vilgalys R."/>
            <person name="Henrissat B."/>
            <person name="Grigoriev I.V."/>
            <person name="Hibbett D."/>
            <person name="Nagy L.G."/>
            <person name="Martin F.M."/>
        </authorList>
    </citation>
    <scope>NUCLEOTIDE SEQUENCE</scope>
    <source>
        <strain evidence="1">BED1</strain>
    </source>
</reference>
<proteinExistence type="predicted"/>
<sequence>MVAHEAPSLWCDLFTSKSGRRTSITGISLIIMAMAGLVNDAVQPLTFCTAHEDGLFALANFVESQSYVRNNEEGGLGVVFCERRRRGMKRWSHLSRRVPGSHSVAK</sequence>
<gene>
    <name evidence="1" type="ORF">L210DRAFT_3557072</name>
</gene>
<protein>
    <submittedName>
        <fullName evidence="1">Uncharacterized protein</fullName>
    </submittedName>
</protein>
<keyword evidence="2" id="KW-1185">Reference proteome</keyword>
<reference evidence="1" key="2">
    <citation type="journal article" date="2020" name="Nat. Commun.">
        <title>Large-scale genome sequencing of mycorrhizal fungi provides insights into the early evolution of symbiotic traits.</title>
        <authorList>
            <person name="Miyauchi S."/>
            <person name="Kiss E."/>
            <person name="Kuo A."/>
            <person name="Drula E."/>
            <person name="Kohler A."/>
            <person name="Sanchez-Garcia M."/>
            <person name="Morin E."/>
            <person name="Andreopoulos B."/>
            <person name="Barry K.W."/>
            <person name="Bonito G."/>
            <person name="Buee M."/>
            <person name="Carver A."/>
            <person name="Chen C."/>
            <person name="Cichocki N."/>
            <person name="Clum A."/>
            <person name="Culley D."/>
            <person name="Crous P.W."/>
            <person name="Fauchery L."/>
            <person name="Girlanda M."/>
            <person name="Hayes R.D."/>
            <person name="Keri Z."/>
            <person name="LaButti K."/>
            <person name="Lipzen A."/>
            <person name="Lombard V."/>
            <person name="Magnuson J."/>
            <person name="Maillard F."/>
            <person name="Murat C."/>
            <person name="Nolan M."/>
            <person name="Ohm R.A."/>
            <person name="Pangilinan J."/>
            <person name="Pereira M.F."/>
            <person name="Perotto S."/>
            <person name="Peter M."/>
            <person name="Pfister S."/>
            <person name="Riley R."/>
            <person name="Sitrit Y."/>
            <person name="Stielow J.B."/>
            <person name="Szollosi G."/>
            <person name="Zifcakova L."/>
            <person name="Stursova M."/>
            <person name="Spatafora J.W."/>
            <person name="Tedersoo L."/>
            <person name="Vaario L.M."/>
            <person name="Yamada A."/>
            <person name="Yan M."/>
            <person name="Wang P."/>
            <person name="Xu J."/>
            <person name="Bruns T."/>
            <person name="Baldrian P."/>
            <person name="Vilgalys R."/>
            <person name="Dunand C."/>
            <person name="Henrissat B."/>
            <person name="Grigoriev I.V."/>
            <person name="Hibbett D."/>
            <person name="Nagy L.G."/>
            <person name="Martin F.M."/>
        </authorList>
    </citation>
    <scope>NUCLEOTIDE SEQUENCE</scope>
    <source>
        <strain evidence="1">BED1</strain>
    </source>
</reference>
<accession>A0AAD4BK41</accession>
<dbReference type="AlphaFoldDB" id="A0AAD4BK41"/>
<dbReference type="Proteomes" id="UP001194468">
    <property type="component" value="Unassembled WGS sequence"/>
</dbReference>
<dbReference type="EMBL" id="WHUW01000037">
    <property type="protein sequence ID" value="KAF8432926.1"/>
    <property type="molecule type" value="Genomic_DNA"/>
</dbReference>
<name>A0AAD4BK41_BOLED</name>
<feature type="non-terminal residue" evidence="1">
    <location>
        <position position="106"/>
    </location>
</feature>
<comment type="caution">
    <text evidence="1">The sequence shown here is derived from an EMBL/GenBank/DDBJ whole genome shotgun (WGS) entry which is preliminary data.</text>
</comment>
<evidence type="ECO:0000313" key="1">
    <source>
        <dbReference type="EMBL" id="KAF8432926.1"/>
    </source>
</evidence>